<keyword evidence="1" id="KW-0472">Membrane</keyword>
<comment type="caution">
    <text evidence="2">The sequence shown here is derived from an EMBL/GenBank/DDBJ whole genome shotgun (WGS) entry which is preliminary data.</text>
</comment>
<organism evidence="2 3">
    <name type="scientific">Phaeobacter gallaeciensis</name>
    <dbReference type="NCBI Taxonomy" id="60890"/>
    <lineage>
        <taxon>Bacteria</taxon>
        <taxon>Pseudomonadati</taxon>
        <taxon>Pseudomonadota</taxon>
        <taxon>Alphaproteobacteria</taxon>
        <taxon>Rhodobacterales</taxon>
        <taxon>Roseobacteraceae</taxon>
        <taxon>Phaeobacter</taxon>
    </lineage>
</organism>
<feature type="transmembrane region" description="Helical" evidence="1">
    <location>
        <begin position="155"/>
        <end position="179"/>
    </location>
</feature>
<dbReference type="Proteomes" id="UP000252706">
    <property type="component" value="Unassembled WGS sequence"/>
</dbReference>
<feature type="transmembrane region" description="Helical" evidence="1">
    <location>
        <begin position="111"/>
        <end position="134"/>
    </location>
</feature>
<sequence length="216" mass="23617">MTPEQIGFKAAFAQDPDSLIACPACDTLHILDPVSAGQTAYCTCCGFKLMAPKANTFDRTIALAVTSAILMIAVLSFPFLKMSKSGLSHEASILDIIFGLAHGWYNLLAFAVAMFVVTLPMARAGALVYVLWALKHHRVPYRAKEVFLFAERLNPWAMSEIFIIGTGVALVKMAGLATISFGKAFWLYCLLVLIIGLKNAALCRWTVWSLIRKAPT</sequence>
<keyword evidence="1" id="KW-0812">Transmembrane</keyword>
<evidence type="ECO:0000256" key="1">
    <source>
        <dbReference type="SAM" id="Phobius"/>
    </source>
</evidence>
<protein>
    <submittedName>
        <fullName evidence="2">Paraquat-inducible protein A</fullName>
    </submittedName>
</protein>
<dbReference type="Pfam" id="PF04403">
    <property type="entry name" value="PqiA"/>
    <property type="match status" value="1"/>
</dbReference>
<keyword evidence="1" id="KW-1133">Transmembrane helix</keyword>
<dbReference type="AlphaFoldDB" id="A0A366X6T6"/>
<evidence type="ECO:0000313" key="3">
    <source>
        <dbReference type="Proteomes" id="UP000252706"/>
    </source>
</evidence>
<accession>A0A366X6T6</accession>
<dbReference type="OrthoDB" id="5291921at2"/>
<dbReference type="RefSeq" id="WP_113822198.1">
    <property type="nucleotide sequence ID" value="NZ_QOCE01000011.1"/>
</dbReference>
<gene>
    <name evidence="2" type="ORF">DS909_04310</name>
</gene>
<feature type="transmembrane region" description="Helical" evidence="1">
    <location>
        <begin position="60"/>
        <end position="80"/>
    </location>
</feature>
<feature type="transmembrane region" description="Helical" evidence="1">
    <location>
        <begin position="185"/>
        <end position="207"/>
    </location>
</feature>
<dbReference type="InterPro" id="IPR007498">
    <property type="entry name" value="PqiA-like"/>
</dbReference>
<dbReference type="EMBL" id="QOCE01000011">
    <property type="protein sequence ID" value="RBW60648.1"/>
    <property type="molecule type" value="Genomic_DNA"/>
</dbReference>
<name>A0A366X6T6_9RHOB</name>
<evidence type="ECO:0000313" key="2">
    <source>
        <dbReference type="EMBL" id="RBW60648.1"/>
    </source>
</evidence>
<proteinExistence type="predicted"/>
<reference evidence="2 3" key="1">
    <citation type="submission" date="2018-07" db="EMBL/GenBank/DDBJ databases">
        <title>Modular assembly of carbohydrate-degrading microbial communities in the ocean.</title>
        <authorList>
            <person name="Enke T.N."/>
            <person name="Datta M.S."/>
            <person name="Schwartzman J.A."/>
            <person name="Cermak N."/>
            <person name="Schmitz D.A."/>
            <person name="Barrere J."/>
            <person name="Cordero O.X."/>
        </authorList>
    </citation>
    <scope>NUCLEOTIDE SEQUENCE [LARGE SCALE GENOMIC DNA]</scope>
    <source>
        <strain evidence="2 3">C3M10</strain>
    </source>
</reference>